<evidence type="ECO:0000313" key="7">
    <source>
        <dbReference type="Proteomes" id="UP000241647"/>
    </source>
</evidence>
<dbReference type="PROSITE" id="PS51898">
    <property type="entry name" value="TYR_RECOMBINASE"/>
    <property type="match status" value="1"/>
</dbReference>
<keyword evidence="2" id="KW-0238">DNA-binding</keyword>
<evidence type="ECO:0000256" key="4">
    <source>
        <dbReference type="SAM" id="MobiDB-lite"/>
    </source>
</evidence>
<dbReference type="Gene3D" id="1.10.443.10">
    <property type="entry name" value="Intergrase catalytic core"/>
    <property type="match status" value="1"/>
</dbReference>
<comment type="caution">
    <text evidence="6">The sequence shown here is derived from an EMBL/GenBank/DDBJ whole genome shotgun (WGS) entry which is preliminary data.</text>
</comment>
<proteinExistence type="inferred from homology"/>
<feature type="region of interest" description="Disordered" evidence="4">
    <location>
        <begin position="20"/>
        <end position="51"/>
    </location>
</feature>
<evidence type="ECO:0000259" key="5">
    <source>
        <dbReference type="PROSITE" id="PS51898"/>
    </source>
</evidence>
<dbReference type="GO" id="GO:0003677">
    <property type="term" value="F:DNA binding"/>
    <property type="evidence" value="ECO:0007669"/>
    <property type="project" value="UniProtKB-KW"/>
</dbReference>
<dbReference type="Proteomes" id="UP000241647">
    <property type="component" value="Unassembled WGS sequence"/>
</dbReference>
<dbReference type="EMBL" id="PYHS01000015">
    <property type="protein sequence ID" value="PSR59954.1"/>
    <property type="molecule type" value="Genomic_DNA"/>
</dbReference>
<dbReference type="GO" id="GO:0015074">
    <property type="term" value="P:DNA integration"/>
    <property type="evidence" value="ECO:0007669"/>
    <property type="project" value="InterPro"/>
</dbReference>
<gene>
    <name evidence="6" type="ORF">C8259_25380</name>
</gene>
<name>A0A2T2YWS6_9NOCA</name>
<dbReference type="CDD" id="cd00796">
    <property type="entry name" value="INT_Rci_Hp1_C"/>
    <property type="match status" value="1"/>
</dbReference>
<dbReference type="InterPro" id="IPR011010">
    <property type="entry name" value="DNA_brk_join_enz"/>
</dbReference>
<sequence length="400" mass="44386">MAGKQVVPLGVPVRGDIEKRDRAKPFRARVRWTDPATGARPSKSESFDTEDEAQEWLDKIKRAASRGVDPKTATAKLADYGEANMDFAMRGVEPKTLDPYLAGWRKRVVPSVGHLPVTMITAGIADRAVSAWIADGCGKSTVKNSLAAFVRVMEQAVRDELIDKNPVAVVGWQKQFARYEDELEDPRALALPDWRALTTLADALVAASADKYRGWGDVVTFMACTATRIGEASGCRVGDIDADRWVWTLRRQTTPGPGGMADKGTKGKRARRIPIIEELRPIVARRLEGRRDQPDARLFVGPRGGRISTGVLRRATHWDAVVTKLGYDHLRRHDLRHTGLTWMADAGVPLHRLQRIAGHTDPRITQRYLHPDMAALTEDGNMLSRHLRSPNGPQLHVVSE</sequence>
<evidence type="ECO:0000256" key="2">
    <source>
        <dbReference type="ARBA" id="ARBA00023125"/>
    </source>
</evidence>
<protein>
    <submittedName>
        <fullName evidence="6">Site-specific integrase</fullName>
    </submittedName>
</protein>
<dbReference type="Gene3D" id="1.10.150.130">
    <property type="match status" value="1"/>
</dbReference>
<dbReference type="PANTHER" id="PTHR30349:SF64">
    <property type="entry name" value="PROPHAGE INTEGRASE INTD-RELATED"/>
    <property type="match status" value="1"/>
</dbReference>
<dbReference type="AlphaFoldDB" id="A0A2T2YWS6"/>
<comment type="similarity">
    <text evidence="1">Belongs to the 'phage' integrase family.</text>
</comment>
<dbReference type="InterPro" id="IPR002104">
    <property type="entry name" value="Integrase_catalytic"/>
</dbReference>
<dbReference type="RefSeq" id="WP_063025826.1">
    <property type="nucleotide sequence ID" value="NZ_PYHS01000015.1"/>
</dbReference>
<evidence type="ECO:0000313" key="6">
    <source>
        <dbReference type="EMBL" id="PSR59954.1"/>
    </source>
</evidence>
<dbReference type="GO" id="GO:0006310">
    <property type="term" value="P:DNA recombination"/>
    <property type="evidence" value="ECO:0007669"/>
    <property type="project" value="UniProtKB-KW"/>
</dbReference>
<dbReference type="SUPFAM" id="SSF56349">
    <property type="entry name" value="DNA breaking-rejoining enzymes"/>
    <property type="match status" value="1"/>
</dbReference>
<organism evidence="6 7">
    <name type="scientific">Nocardia nova</name>
    <dbReference type="NCBI Taxonomy" id="37330"/>
    <lineage>
        <taxon>Bacteria</taxon>
        <taxon>Bacillati</taxon>
        <taxon>Actinomycetota</taxon>
        <taxon>Actinomycetes</taxon>
        <taxon>Mycobacteriales</taxon>
        <taxon>Nocardiaceae</taxon>
        <taxon>Nocardia</taxon>
    </lineage>
</organism>
<evidence type="ECO:0000256" key="3">
    <source>
        <dbReference type="ARBA" id="ARBA00023172"/>
    </source>
</evidence>
<dbReference type="InterPro" id="IPR050090">
    <property type="entry name" value="Tyrosine_recombinase_XerCD"/>
</dbReference>
<dbReference type="Pfam" id="PF00589">
    <property type="entry name" value="Phage_integrase"/>
    <property type="match status" value="1"/>
</dbReference>
<keyword evidence="3" id="KW-0233">DNA recombination</keyword>
<evidence type="ECO:0000256" key="1">
    <source>
        <dbReference type="ARBA" id="ARBA00008857"/>
    </source>
</evidence>
<reference evidence="6 7" key="1">
    <citation type="submission" date="2018-02" db="EMBL/GenBank/DDBJ databases">
        <title>8 Nocardia nova and 1 Nocardia cyriacigeorgica strain used for evolution to TMP-SMX.</title>
        <authorList>
            <person name="Mehta H."/>
            <person name="Weng J."/>
            <person name="Shamoo Y."/>
        </authorList>
    </citation>
    <scope>NUCLEOTIDE SEQUENCE [LARGE SCALE GENOMIC DNA]</scope>
    <source>
        <strain evidence="6 7">ATCC 33727</strain>
    </source>
</reference>
<dbReference type="PANTHER" id="PTHR30349">
    <property type="entry name" value="PHAGE INTEGRASE-RELATED"/>
    <property type="match status" value="1"/>
</dbReference>
<feature type="domain" description="Tyr recombinase" evidence="5">
    <location>
        <begin position="184"/>
        <end position="381"/>
    </location>
</feature>
<dbReference type="InterPro" id="IPR013762">
    <property type="entry name" value="Integrase-like_cat_sf"/>
</dbReference>
<dbReference type="InterPro" id="IPR010998">
    <property type="entry name" value="Integrase_recombinase_N"/>
</dbReference>
<accession>A0A2T2YWS6</accession>